<keyword evidence="3" id="KW-1185">Reference proteome</keyword>
<evidence type="ECO:0000259" key="1">
    <source>
        <dbReference type="Pfam" id="PF07702"/>
    </source>
</evidence>
<sequence length="59" mass="6296">MPTAEESRILALACGAPVFHLLRTAYGIDGTLVEVCHTVMAADSFVLSYTLPASRTATR</sequence>
<accession>A0A2S6IGM5</accession>
<reference evidence="2 3" key="1">
    <citation type="submission" date="2018-02" db="EMBL/GenBank/DDBJ databases">
        <title>Genomic Encyclopedia of Archaeal and Bacterial Type Strains, Phase II (KMG-II): from individual species to whole genera.</title>
        <authorList>
            <person name="Goeker M."/>
        </authorList>
    </citation>
    <scope>NUCLEOTIDE SEQUENCE [LARGE SCALE GENOMIC DNA]</scope>
    <source>
        <strain evidence="2 3">DSM 22857</strain>
    </source>
</reference>
<dbReference type="InterPro" id="IPR028978">
    <property type="entry name" value="Chorismate_lyase_/UTRA_dom_sf"/>
</dbReference>
<dbReference type="Gene3D" id="3.40.1410.10">
    <property type="entry name" value="Chorismate lyase-like"/>
    <property type="match status" value="1"/>
</dbReference>
<evidence type="ECO:0000313" key="3">
    <source>
        <dbReference type="Proteomes" id="UP000239485"/>
    </source>
</evidence>
<proteinExistence type="predicted"/>
<dbReference type="GO" id="GO:0003677">
    <property type="term" value="F:DNA binding"/>
    <property type="evidence" value="ECO:0007669"/>
    <property type="project" value="InterPro"/>
</dbReference>
<dbReference type="GO" id="GO:0006355">
    <property type="term" value="P:regulation of DNA-templated transcription"/>
    <property type="evidence" value="ECO:0007669"/>
    <property type="project" value="InterPro"/>
</dbReference>
<dbReference type="InterPro" id="IPR011663">
    <property type="entry name" value="UTRA"/>
</dbReference>
<name>A0A2S6IGM5_9ACTN</name>
<dbReference type="EMBL" id="PTJD01000010">
    <property type="protein sequence ID" value="PPK93375.1"/>
    <property type="molecule type" value="Genomic_DNA"/>
</dbReference>
<feature type="domain" description="UbiC transcription regulator-associated" evidence="1">
    <location>
        <begin position="1"/>
        <end position="45"/>
    </location>
</feature>
<protein>
    <submittedName>
        <fullName evidence="2">UTRA domain-containing protein</fullName>
    </submittedName>
</protein>
<dbReference type="SUPFAM" id="SSF64288">
    <property type="entry name" value="Chorismate lyase-like"/>
    <property type="match status" value="1"/>
</dbReference>
<dbReference type="Pfam" id="PF07702">
    <property type="entry name" value="UTRA"/>
    <property type="match status" value="1"/>
</dbReference>
<organism evidence="2 3">
    <name type="scientific">Kineococcus xinjiangensis</name>
    <dbReference type="NCBI Taxonomy" id="512762"/>
    <lineage>
        <taxon>Bacteria</taxon>
        <taxon>Bacillati</taxon>
        <taxon>Actinomycetota</taxon>
        <taxon>Actinomycetes</taxon>
        <taxon>Kineosporiales</taxon>
        <taxon>Kineosporiaceae</taxon>
        <taxon>Kineococcus</taxon>
    </lineage>
</organism>
<evidence type="ECO:0000313" key="2">
    <source>
        <dbReference type="EMBL" id="PPK93375.1"/>
    </source>
</evidence>
<comment type="caution">
    <text evidence="2">The sequence shown here is derived from an EMBL/GenBank/DDBJ whole genome shotgun (WGS) entry which is preliminary data.</text>
</comment>
<gene>
    <name evidence="2" type="ORF">CLV92_1103</name>
</gene>
<dbReference type="AlphaFoldDB" id="A0A2S6IGM5"/>
<dbReference type="Proteomes" id="UP000239485">
    <property type="component" value="Unassembled WGS sequence"/>
</dbReference>